<evidence type="ECO:0000256" key="1">
    <source>
        <dbReference type="SAM" id="MobiDB-lite"/>
    </source>
</evidence>
<dbReference type="AlphaFoldDB" id="A0A087BL13"/>
<dbReference type="Proteomes" id="UP000029024">
    <property type="component" value="Unassembled WGS sequence"/>
</dbReference>
<organism evidence="3 4">
    <name type="scientific">Bifidobacterium longum subsp. suis</name>
    <dbReference type="NCBI Taxonomy" id="1695"/>
    <lineage>
        <taxon>Bacteria</taxon>
        <taxon>Bacillati</taxon>
        <taxon>Actinomycetota</taxon>
        <taxon>Actinomycetes</taxon>
        <taxon>Bifidobacteriales</taxon>
        <taxon>Bifidobacteriaceae</taxon>
        <taxon>Bifidobacterium</taxon>
    </lineage>
</organism>
<evidence type="ECO:0000313" key="3">
    <source>
        <dbReference type="EMBL" id="KFI71713.1"/>
    </source>
</evidence>
<reference evidence="3 4" key="1">
    <citation type="submission" date="2014-03" db="EMBL/GenBank/DDBJ databases">
        <title>Genomics of Bifidobacteria.</title>
        <authorList>
            <person name="Ventura M."/>
            <person name="Milani C."/>
            <person name="Lugli G.A."/>
        </authorList>
    </citation>
    <scope>NUCLEOTIDE SEQUENCE [LARGE SCALE GENOMIC DNA]</scope>
    <source>
        <strain evidence="3 4">LMG 21814</strain>
    </source>
</reference>
<evidence type="ECO:0000256" key="2">
    <source>
        <dbReference type="SAM" id="SignalP"/>
    </source>
</evidence>
<feature type="chain" id="PRO_5001818991" evidence="2">
    <location>
        <begin position="44"/>
        <end position="176"/>
    </location>
</feature>
<accession>A0A087BL13</accession>
<protein>
    <submittedName>
        <fullName evidence="3">Uncharacterized protein</fullName>
    </submittedName>
</protein>
<dbReference type="EMBL" id="JGZA01000008">
    <property type="protein sequence ID" value="KFI71713.1"/>
    <property type="molecule type" value="Genomic_DNA"/>
</dbReference>
<evidence type="ECO:0000313" key="4">
    <source>
        <dbReference type="Proteomes" id="UP000029024"/>
    </source>
</evidence>
<gene>
    <name evidence="3" type="ORF">BLSS_1239</name>
</gene>
<proteinExistence type="predicted"/>
<feature type="signal peptide" evidence="2">
    <location>
        <begin position="1"/>
        <end position="43"/>
    </location>
</feature>
<name>A0A087BL13_BIFLN</name>
<keyword evidence="2" id="KW-0732">Signal</keyword>
<feature type="region of interest" description="Disordered" evidence="1">
    <location>
        <begin position="45"/>
        <end position="69"/>
    </location>
</feature>
<feature type="compositionally biased region" description="Polar residues" evidence="1">
    <location>
        <begin position="45"/>
        <end position="59"/>
    </location>
</feature>
<comment type="caution">
    <text evidence="3">The sequence shown here is derived from an EMBL/GenBank/DDBJ whole genome shotgun (WGS) entry which is preliminary data.</text>
</comment>
<sequence>MMVHKNLQNEKVSGRTPKKIATLGLTAALCLGGISLIPASAMAADTTSDNNSGQSSQIDSPVAHQSGKTGNMTYDNYRLADGTIVRFTYDAQTQQVKIYKNGVLEKTYSGQDLLDMYSSRPNPYNTCSDVMSGVGWVNGLLWSAAGLTAETGAGGVVCAVAGAVTSGVLAIGGHFC</sequence>